<keyword evidence="1" id="KW-0812">Transmembrane</keyword>
<keyword evidence="1" id="KW-0472">Membrane</keyword>
<proteinExistence type="predicted"/>
<evidence type="ECO:0000313" key="2">
    <source>
        <dbReference type="EMBL" id="AQW87604.1"/>
    </source>
</evidence>
<evidence type="ECO:0000313" key="3">
    <source>
        <dbReference type="Proteomes" id="UP000190868"/>
    </source>
</evidence>
<dbReference type="RefSeq" id="WP_078424453.1">
    <property type="nucleotide sequence ID" value="NZ_CP017258.1"/>
</dbReference>
<gene>
    <name evidence="2" type="ORF">CPIN18021_0792</name>
</gene>
<name>A0A1S6U773_9BACT</name>
<feature type="transmembrane region" description="Helical" evidence="1">
    <location>
        <begin position="6"/>
        <end position="25"/>
    </location>
</feature>
<protein>
    <submittedName>
        <fullName evidence="2">Uncharacterized protein</fullName>
    </submittedName>
</protein>
<accession>A0A1S6U773</accession>
<sequence length="143" mass="16403">MKITLIIVLIIFFILLCCVLGYFIFKLQDSDSHVKEENNNQNTKKQNTITDVLELVSDDSLTRKELFLLCEAFLKHNFPSKNGSGVPDSAKEYLNFILLIASHKNTDAKIISFLNTEAKKKNPEYASDIERYESLGLQQRKKT</sequence>
<evidence type="ECO:0000256" key="1">
    <source>
        <dbReference type="SAM" id="Phobius"/>
    </source>
</evidence>
<dbReference type="EMBL" id="CP017258">
    <property type="protein sequence ID" value="AQW87604.1"/>
    <property type="molecule type" value="Genomic_DNA"/>
</dbReference>
<keyword evidence="3" id="KW-1185">Reference proteome</keyword>
<reference evidence="3" key="1">
    <citation type="submission" date="2016-09" db="EMBL/GenBank/DDBJ databases">
        <title>Comparative genomics of the Campylobacter concisus group.</title>
        <authorList>
            <person name="Miller W.G."/>
            <person name="Yee E."/>
            <person name="Chapman M.H."/>
            <person name="Huynh S."/>
            <person name="Bono J.L."/>
            <person name="On S.L.W."/>
            <person name="StLeger J."/>
            <person name="Foster G."/>
            <person name="Parker C.T."/>
        </authorList>
    </citation>
    <scope>NUCLEOTIDE SEQUENCE [LARGE SCALE GENOMIC DNA]</scope>
    <source>
        <strain evidence="3">RM18021</strain>
    </source>
</reference>
<dbReference type="Proteomes" id="UP000190868">
    <property type="component" value="Chromosome"/>
</dbReference>
<organism evidence="2 3">
    <name type="scientific">Campylobacter pinnipediorum subsp. caledonicus</name>
    <dbReference type="NCBI Taxonomy" id="1874362"/>
    <lineage>
        <taxon>Bacteria</taxon>
        <taxon>Pseudomonadati</taxon>
        <taxon>Campylobacterota</taxon>
        <taxon>Epsilonproteobacteria</taxon>
        <taxon>Campylobacterales</taxon>
        <taxon>Campylobacteraceae</taxon>
        <taxon>Campylobacter</taxon>
    </lineage>
</organism>
<keyword evidence="1" id="KW-1133">Transmembrane helix</keyword>
<dbReference type="AlphaFoldDB" id="A0A1S6U773"/>